<evidence type="ECO:0008006" key="4">
    <source>
        <dbReference type="Google" id="ProtNLM"/>
    </source>
</evidence>
<evidence type="ECO:0000313" key="2">
    <source>
        <dbReference type="EMBL" id="GGW60784.1"/>
    </source>
</evidence>
<comment type="caution">
    <text evidence="2">The sequence shown here is derived from an EMBL/GenBank/DDBJ whole genome shotgun (WGS) entry which is preliminary data.</text>
</comment>
<accession>A0ABQ2WPD6</accession>
<dbReference type="Proteomes" id="UP000634667">
    <property type="component" value="Unassembled WGS sequence"/>
</dbReference>
<evidence type="ECO:0000256" key="1">
    <source>
        <dbReference type="SAM" id="MobiDB-lite"/>
    </source>
</evidence>
<proteinExistence type="predicted"/>
<reference evidence="3" key="1">
    <citation type="journal article" date="2019" name="Int. J. Syst. Evol. Microbiol.">
        <title>The Global Catalogue of Microorganisms (GCM) 10K type strain sequencing project: providing services to taxonomists for standard genome sequencing and annotation.</title>
        <authorList>
            <consortium name="The Broad Institute Genomics Platform"/>
            <consortium name="The Broad Institute Genome Sequencing Center for Infectious Disease"/>
            <person name="Wu L."/>
            <person name="Ma J."/>
        </authorList>
    </citation>
    <scope>NUCLEOTIDE SEQUENCE [LARGE SCALE GENOMIC DNA]</scope>
    <source>
        <strain evidence="3">KCTC 23723</strain>
    </source>
</reference>
<feature type="compositionally biased region" description="Low complexity" evidence="1">
    <location>
        <begin position="30"/>
        <end position="44"/>
    </location>
</feature>
<dbReference type="Gene3D" id="1.10.1470.10">
    <property type="entry name" value="YjbJ"/>
    <property type="match status" value="1"/>
</dbReference>
<dbReference type="EMBL" id="BMYR01000006">
    <property type="protein sequence ID" value="GGW60784.1"/>
    <property type="molecule type" value="Genomic_DNA"/>
</dbReference>
<name>A0ABQ2WPD6_9ALTE</name>
<dbReference type="RefSeq" id="WP_229796985.1">
    <property type="nucleotide sequence ID" value="NZ_BMYR01000006.1"/>
</dbReference>
<dbReference type="InterPro" id="IPR036629">
    <property type="entry name" value="YjbJ_sf"/>
</dbReference>
<protein>
    <recommendedName>
        <fullName evidence="4">General stress protein CsbD</fullName>
    </recommendedName>
</protein>
<feature type="compositionally biased region" description="Basic and acidic residues" evidence="1">
    <location>
        <begin position="7"/>
        <end position="19"/>
    </location>
</feature>
<dbReference type="SUPFAM" id="SSF69047">
    <property type="entry name" value="Hypothetical protein YjbJ"/>
    <property type="match status" value="1"/>
</dbReference>
<feature type="compositionally biased region" description="Polar residues" evidence="1">
    <location>
        <begin position="20"/>
        <end position="29"/>
    </location>
</feature>
<evidence type="ECO:0000313" key="3">
    <source>
        <dbReference type="Proteomes" id="UP000634667"/>
    </source>
</evidence>
<gene>
    <name evidence="2" type="ORF">GCM10008111_16150</name>
</gene>
<organism evidence="2 3">
    <name type="scientific">Alishewanella tabrizica</name>
    <dbReference type="NCBI Taxonomy" id="671278"/>
    <lineage>
        <taxon>Bacteria</taxon>
        <taxon>Pseudomonadati</taxon>
        <taxon>Pseudomonadota</taxon>
        <taxon>Gammaproteobacteria</taxon>
        <taxon>Alteromonadales</taxon>
        <taxon>Alteromonadaceae</taxon>
        <taxon>Alishewanella</taxon>
    </lineage>
</organism>
<feature type="region of interest" description="Disordered" evidence="1">
    <location>
        <begin position="1"/>
        <end position="51"/>
    </location>
</feature>
<keyword evidence="3" id="KW-1185">Reference proteome</keyword>
<sequence length="107" mass="11830">MKPQTHKNTDKADKADKVISNRNEPAASSKTVVKTAMPTTTAPKTKGKWGDQIKAAKHEWSKLSEAELLKSDGDSQQLTGLVQQRYAIERHVAEKQVKAFLVKCNIA</sequence>